<accession>A0A8J3L5H9</accession>
<evidence type="ECO:0000256" key="1">
    <source>
        <dbReference type="SAM" id="MobiDB-lite"/>
    </source>
</evidence>
<dbReference type="AlphaFoldDB" id="A0A8J3L5H9"/>
<keyword evidence="2" id="KW-0732">Signal</keyword>
<dbReference type="Gene3D" id="1.10.530.10">
    <property type="match status" value="1"/>
</dbReference>
<name>A0A8J3L5H9_9ACTN</name>
<dbReference type="InterPro" id="IPR008258">
    <property type="entry name" value="Transglycosylase_SLT_dom_1"/>
</dbReference>
<protein>
    <recommendedName>
        <fullName evidence="3">Transglycosylase SLT domain-containing protein</fullName>
    </recommendedName>
</protein>
<dbReference type="InterPro" id="IPR023346">
    <property type="entry name" value="Lysozyme-like_dom_sf"/>
</dbReference>
<dbReference type="CDD" id="cd00254">
    <property type="entry name" value="LT-like"/>
    <property type="match status" value="1"/>
</dbReference>
<feature type="domain" description="Transglycosylase SLT" evidence="3">
    <location>
        <begin position="142"/>
        <end position="280"/>
    </location>
</feature>
<dbReference type="Proteomes" id="UP000660339">
    <property type="component" value="Unassembled WGS sequence"/>
</dbReference>
<sequence>MRFTRTHAVVGSFTVVAAVLAATVVMLERGDDPVTGAEPRPSAVFETGALPTPGESADAEPSASPSPSVKPSPSKSPKPKPKPKPSPKKVDLPGPPPPAPKPSPPAGAKCPIHKGAGAPMADVEAALEAAAARKFWTVSQVTLPAKVIKAVAMQESGWQSTIVACDGGIGTMQVMPSTATWLNDDSPFTLDEDVNTLQGNTMLGSAYLQWLIRYFGMKYGFGCEEPDPDVSPAPACTPDYTLREDDCRQDPAVADSKEWCLLNAVIAAYNFGQGAVDKEILDGDAVWYPNATYVLNVRALMERY</sequence>
<feature type="compositionally biased region" description="Pro residues" evidence="1">
    <location>
        <begin position="93"/>
        <end position="105"/>
    </location>
</feature>
<organism evidence="4 5">
    <name type="scientific">Catellatospora methionotrophica</name>
    <dbReference type="NCBI Taxonomy" id="121620"/>
    <lineage>
        <taxon>Bacteria</taxon>
        <taxon>Bacillati</taxon>
        <taxon>Actinomycetota</taxon>
        <taxon>Actinomycetes</taxon>
        <taxon>Micromonosporales</taxon>
        <taxon>Micromonosporaceae</taxon>
        <taxon>Catellatospora</taxon>
    </lineage>
</organism>
<evidence type="ECO:0000259" key="3">
    <source>
        <dbReference type="Pfam" id="PF01464"/>
    </source>
</evidence>
<comment type="caution">
    <text evidence="4">The sequence shown here is derived from an EMBL/GenBank/DDBJ whole genome shotgun (WGS) entry which is preliminary data.</text>
</comment>
<dbReference type="EMBL" id="BONJ01000001">
    <property type="protein sequence ID" value="GIG11894.1"/>
    <property type="molecule type" value="Genomic_DNA"/>
</dbReference>
<feature type="signal peptide" evidence="2">
    <location>
        <begin position="1"/>
        <end position="21"/>
    </location>
</feature>
<evidence type="ECO:0000256" key="2">
    <source>
        <dbReference type="SAM" id="SignalP"/>
    </source>
</evidence>
<reference evidence="4" key="1">
    <citation type="submission" date="2021-01" db="EMBL/GenBank/DDBJ databases">
        <title>Whole genome shotgun sequence of Catellatospora methionotrophica NBRC 14553.</title>
        <authorList>
            <person name="Komaki H."/>
            <person name="Tamura T."/>
        </authorList>
    </citation>
    <scope>NUCLEOTIDE SEQUENCE</scope>
    <source>
        <strain evidence="4">NBRC 14553</strain>
    </source>
</reference>
<feature type="region of interest" description="Disordered" evidence="1">
    <location>
        <begin position="31"/>
        <end position="113"/>
    </location>
</feature>
<dbReference type="RefSeq" id="WP_166380523.1">
    <property type="nucleotide sequence ID" value="NZ_BAAATT010000011.1"/>
</dbReference>
<keyword evidence="5" id="KW-1185">Reference proteome</keyword>
<feature type="chain" id="PRO_5035265501" description="Transglycosylase SLT domain-containing protein" evidence="2">
    <location>
        <begin position="22"/>
        <end position="304"/>
    </location>
</feature>
<evidence type="ECO:0000313" key="4">
    <source>
        <dbReference type="EMBL" id="GIG11894.1"/>
    </source>
</evidence>
<proteinExistence type="predicted"/>
<gene>
    <name evidence="4" type="ORF">Cme02nite_02260</name>
</gene>
<dbReference type="SUPFAM" id="SSF53955">
    <property type="entry name" value="Lysozyme-like"/>
    <property type="match status" value="1"/>
</dbReference>
<dbReference type="Pfam" id="PF01464">
    <property type="entry name" value="SLT"/>
    <property type="match status" value="1"/>
</dbReference>
<evidence type="ECO:0000313" key="5">
    <source>
        <dbReference type="Proteomes" id="UP000660339"/>
    </source>
</evidence>
<feature type="compositionally biased region" description="Basic residues" evidence="1">
    <location>
        <begin position="77"/>
        <end position="87"/>
    </location>
</feature>